<gene>
    <name evidence="3" type="ORF">P4G45_02145</name>
    <name evidence="4" type="ORF">P8936_02110</name>
</gene>
<feature type="domain" description="Non-reducing end beta-L-arabinofuranosidase-like GH127 catalytic" evidence="1">
    <location>
        <begin position="53"/>
        <end position="428"/>
    </location>
</feature>
<dbReference type="PANTHER" id="PTHR31151">
    <property type="entry name" value="PROLINE-TRNA LIGASE (DUF1680)"/>
    <property type="match status" value="1"/>
</dbReference>
<keyword evidence="4" id="KW-0378">Hydrolase</keyword>
<dbReference type="InterPro" id="IPR006311">
    <property type="entry name" value="TAT_signal"/>
</dbReference>
<accession>A0AAU7CYI2</accession>
<dbReference type="PROSITE" id="PS51318">
    <property type="entry name" value="TAT"/>
    <property type="match status" value="1"/>
</dbReference>
<dbReference type="InterPro" id="IPR008928">
    <property type="entry name" value="6-hairpin_glycosidase_sf"/>
</dbReference>
<dbReference type="SUPFAM" id="SSF48208">
    <property type="entry name" value="Six-hairpin glycosidases"/>
    <property type="match status" value="1"/>
</dbReference>
<dbReference type="Pfam" id="PF07944">
    <property type="entry name" value="Beta-AFase-like_GH127_cat"/>
    <property type="match status" value="1"/>
</dbReference>
<feature type="domain" description="Non-reducing end beta-L-arabinofuranosidase-like GH127 middle" evidence="2">
    <location>
        <begin position="442"/>
        <end position="537"/>
    </location>
</feature>
<protein>
    <submittedName>
        <fullName evidence="4">Glycoside hydrolase family 127 protein</fullName>
    </submittedName>
</protein>
<organism evidence="4">
    <name type="scientific">Edaphobacter paludis</name>
    <dbReference type="NCBI Taxonomy" id="3035702"/>
    <lineage>
        <taxon>Bacteria</taxon>
        <taxon>Pseudomonadati</taxon>
        <taxon>Acidobacteriota</taxon>
        <taxon>Terriglobia</taxon>
        <taxon>Terriglobales</taxon>
        <taxon>Acidobacteriaceae</taxon>
        <taxon>Edaphobacter</taxon>
    </lineage>
</organism>
<dbReference type="EMBL" id="CP121195">
    <property type="protein sequence ID" value="XBH13978.1"/>
    <property type="molecule type" value="Genomic_DNA"/>
</dbReference>
<dbReference type="AlphaFoldDB" id="A0AAU7DA57"/>
<reference evidence="4" key="1">
    <citation type="submission" date="2023-03" db="EMBL/GenBank/DDBJ databases">
        <title>Edaphobacter sp.</title>
        <authorList>
            <person name="Huber K.J."/>
            <person name="Papendorf J."/>
            <person name="Pilke C."/>
            <person name="Bunk B."/>
            <person name="Sproeer C."/>
            <person name="Pester M."/>
        </authorList>
    </citation>
    <scope>NUCLEOTIDE SEQUENCE</scope>
    <source>
        <strain evidence="3">DSM 109919</strain>
        <strain evidence="4">DSM 109920</strain>
    </source>
</reference>
<sequence>MITDRQRTVGISRRRFFQTGSLAVAAIAARSRSGWAAELPLGTPLAEFGYGDVSMASEAHESQLMNTHSVLMALSEDSLLKPFRQMSGMPAPGEDLGGWYTYDPNYDYRTGFDKGFAPGCTFGQWISALTRVYAITGEEATRQKVLRLNRLYAETITPNLFDKNRFPAYTYDKLLLGLLDSHVYVKDPQALTILEKTTDTALPRMPGHAVEHDQPWRTDKDPHDASWTWDESYTNSENMFLAYQRGAGRRYYDLGLQYLDDKTWFDPLSRNENVLGGRHAYSYVNSLSSAMMAYLVAGSQKHLHAARNAFAMLQEQSFATGGWGPDEQLRVPGSNDVYNSLTNTHHSFETPCGSYAHFKLTRYLMRVTRDVRYGDSMERMMYNTVLGALPLQENGKNFYYADYNFDANREYKEAHWACCSGTLPQVAADYRINMYFRAPEAVYVNLYVPSTLRWSENGAALSLTQEGEYPYEDRIAFTLTSSQPTELTLHFRIPEWAEGAQIFLNGTRQKELAIPRQFAAIRREWKTGDRVELELPLRMRLETIDAKYPDTVALLRGPLVLMAVKREHAAPLPKITREQLLAAKRVSERQWEVASSNGPVSLMPFTWLGSRPYTTYLKVS</sequence>
<dbReference type="InterPro" id="IPR012878">
    <property type="entry name" value="Beta-AFase-like_GH127_cat"/>
</dbReference>
<evidence type="ECO:0000259" key="1">
    <source>
        <dbReference type="Pfam" id="PF07944"/>
    </source>
</evidence>
<evidence type="ECO:0000313" key="3">
    <source>
        <dbReference type="EMBL" id="XBH10549.1"/>
    </source>
</evidence>
<dbReference type="EMBL" id="CP121194">
    <property type="protein sequence ID" value="XBH10549.1"/>
    <property type="molecule type" value="Genomic_DNA"/>
</dbReference>
<evidence type="ECO:0000259" key="2">
    <source>
        <dbReference type="Pfam" id="PF20736"/>
    </source>
</evidence>
<dbReference type="PANTHER" id="PTHR31151:SF0">
    <property type="entry name" value="PROLINE-TRNA LIGASE (DUF1680)"/>
    <property type="match status" value="1"/>
</dbReference>
<dbReference type="RefSeq" id="WP_348268055.1">
    <property type="nucleotide sequence ID" value="NZ_CP121194.1"/>
</dbReference>
<name>A0AAU7DA57_9BACT</name>
<dbReference type="Pfam" id="PF20736">
    <property type="entry name" value="Glyco_hydro127M"/>
    <property type="match status" value="1"/>
</dbReference>
<dbReference type="KEGG" id="epl:P4G45_02145"/>
<accession>A0AAU7DA57</accession>
<evidence type="ECO:0000313" key="4">
    <source>
        <dbReference type="EMBL" id="XBH13978.1"/>
    </source>
</evidence>
<dbReference type="GO" id="GO:0016787">
    <property type="term" value="F:hydrolase activity"/>
    <property type="evidence" value="ECO:0007669"/>
    <property type="project" value="UniProtKB-KW"/>
</dbReference>
<dbReference type="InterPro" id="IPR049046">
    <property type="entry name" value="Beta-AFase-like_GH127_middle"/>
</dbReference>
<dbReference type="GO" id="GO:0005975">
    <property type="term" value="P:carbohydrate metabolic process"/>
    <property type="evidence" value="ECO:0007669"/>
    <property type="project" value="InterPro"/>
</dbReference>
<proteinExistence type="predicted"/>